<evidence type="ECO:0000256" key="3">
    <source>
        <dbReference type="ARBA" id="ARBA00022723"/>
    </source>
</evidence>
<dbReference type="SUPFAM" id="SSF48264">
    <property type="entry name" value="Cytochrome P450"/>
    <property type="match status" value="1"/>
</dbReference>
<dbReference type="GO" id="GO:0005506">
    <property type="term" value="F:iron ion binding"/>
    <property type="evidence" value="ECO:0007669"/>
    <property type="project" value="InterPro"/>
</dbReference>
<evidence type="ECO:0000313" key="7">
    <source>
        <dbReference type="EMBL" id="KAK6977233.1"/>
    </source>
</evidence>
<evidence type="ECO:0000256" key="2">
    <source>
        <dbReference type="ARBA" id="ARBA00005179"/>
    </source>
</evidence>
<evidence type="ECO:0000256" key="6">
    <source>
        <dbReference type="RuleBase" id="RU000461"/>
    </source>
</evidence>
<evidence type="ECO:0000256" key="4">
    <source>
        <dbReference type="ARBA" id="ARBA00023004"/>
    </source>
</evidence>
<keyword evidence="4 5" id="KW-0408">Iron</keyword>
<dbReference type="AlphaFoldDB" id="A0AAV9ZBF4"/>
<keyword evidence="6" id="KW-0503">Monooxygenase</keyword>
<comment type="cofactor">
    <cofactor evidence="1 5">
        <name>heme</name>
        <dbReference type="ChEBI" id="CHEBI:30413"/>
    </cofactor>
</comment>
<feature type="binding site" description="axial binding residue" evidence="5">
    <location>
        <position position="444"/>
    </location>
    <ligand>
        <name>heme</name>
        <dbReference type="ChEBI" id="CHEBI:30413"/>
    </ligand>
    <ligandPart>
        <name>Fe</name>
        <dbReference type="ChEBI" id="CHEBI:18248"/>
    </ligandPart>
</feature>
<keyword evidence="3 5" id="KW-0479">Metal-binding</keyword>
<name>A0AAV9ZBF4_9AGAR</name>
<dbReference type="PROSITE" id="PS00086">
    <property type="entry name" value="CYTOCHROME_P450"/>
    <property type="match status" value="1"/>
</dbReference>
<dbReference type="PRINTS" id="PR00463">
    <property type="entry name" value="EP450I"/>
</dbReference>
<reference evidence="7 8" key="1">
    <citation type="journal article" date="2024" name="J Genomics">
        <title>Draft genome sequencing and assembly of Favolaschia claudopus CIRM-BRFM 2984 isolated from oak limbs.</title>
        <authorList>
            <person name="Navarro D."/>
            <person name="Drula E."/>
            <person name="Chaduli D."/>
            <person name="Cazenave R."/>
            <person name="Ahrendt S."/>
            <person name="Wang J."/>
            <person name="Lipzen A."/>
            <person name="Daum C."/>
            <person name="Barry K."/>
            <person name="Grigoriev I.V."/>
            <person name="Favel A."/>
            <person name="Rosso M.N."/>
            <person name="Martin F."/>
        </authorList>
    </citation>
    <scope>NUCLEOTIDE SEQUENCE [LARGE SCALE GENOMIC DNA]</scope>
    <source>
        <strain evidence="7 8">CIRM-BRFM 2984</strain>
    </source>
</reference>
<evidence type="ECO:0000256" key="5">
    <source>
        <dbReference type="PIRSR" id="PIRSR602401-1"/>
    </source>
</evidence>
<dbReference type="Pfam" id="PF00067">
    <property type="entry name" value="p450"/>
    <property type="match status" value="1"/>
</dbReference>
<organism evidence="7 8">
    <name type="scientific">Favolaschia claudopus</name>
    <dbReference type="NCBI Taxonomy" id="2862362"/>
    <lineage>
        <taxon>Eukaryota</taxon>
        <taxon>Fungi</taxon>
        <taxon>Dikarya</taxon>
        <taxon>Basidiomycota</taxon>
        <taxon>Agaricomycotina</taxon>
        <taxon>Agaricomycetes</taxon>
        <taxon>Agaricomycetidae</taxon>
        <taxon>Agaricales</taxon>
        <taxon>Marasmiineae</taxon>
        <taxon>Mycenaceae</taxon>
        <taxon>Favolaschia</taxon>
    </lineage>
</organism>
<proteinExistence type="inferred from homology"/>
<dbReference type="Gene3D" id="1.10.630.10">
    <property type="entry name" value="Cytochrome P450"/>
    <property type="match status" value="1"/>
</dbReference>
<keyword evidence="8" id="KW-1185">Reference proteome</keyword>
<comment type="similarity">
    <text evidence="6">Belongs to the cytochrome P450 family.</text>
</comment>
<dbReference type="PANTHER" id="PTHR24305">
    <property type="entry name" value="CYTOCHROME P450"/>
    <property type="match status" value="1"/>
</dbReference>
<evidence type="ECO:0000313" key="8">
    <source>
        <dbReference type="Proteomes" id="UP001362999"/>
    </source>
</evidence>
<gene>
    <name evidence="7" type="ORF">R3P38DRAFT_3411804</name>
</gene>
<dbReference type="GO" id="GO:0016705">
    <property type="term" value="F:oxidoreductase activity, acting on paired donors, with incorporation or reduction of molecular oxygen"/>
    <property type="evidence" value="ECO:0007669"/>
    <property type="project" value="InterPro"/>
</dbReference>
<dbReference type="PANTHER" id="PTHR24305:SF218">
    <property type="entry name" value="P450, PUTATIVE (EUROFUNG)-RELATED"/>
    <property type="match status" value="1"/>
</dbReference>
<accession>A0AAV9ZBF4</accession>
<dbReference type="InterPro" id="IPR002401">
    <property type="entry name" value="Cyt_P450_E_grp-I"/>
</dbReference>
<dbReference type="InterPro" id="IPR050121">
    <property type="entry name" value="Cytochrome_P450_monoxygenase"/>
</dbReference>
<comment type="caution">
    <text evidence="7">The sequence shown here is derived from an EMBL/GenBank/DDBJ whole genome shotgun (WGS) entry which is preliminary data.</text>
</comment>
<keyword evidence="5 6" id="KW-0349">Heme</keyword>
<dbReference type="PRINTS" id="PR00385">
    <property type="entry name" value="P450"/>
</dbReference>
<dbReference type="InterPro" id="IPR036396">
    <property type="entry name" value="Cyt_P450_sf"/>
</dbReference>
<dbReference type="InterPro" id="IPR017972">
    <property type="entry name" value="Cyt_P450_CS"/>
</dbReference>
<evidence type="ECO:0000256" key="1">
    <source>
        <dbReference type="ARBA" id="ARBA00001971"/>
    </source>
</evidence>
<dbReference type="EMBL" id="JAWWNJ010000171">
    <property type="protein sequence ID" value="KAK6977233.1"/>
    <property type="molecule type" value="Genomic_DNA"/>
</dbReference>
<dbReference type="GO" id="GO:0020037">
    <property type="term" value="F:heme binding"/>
    <property type="evidence" value="ECO:0007669"/>
    <property type="project" value="InterPro"/>
</dbReference>
<comment type="pathway">
    <text evidence="2">Secondary metabolite biosynthesis.</text>
</comment>
<keyword evidence="6" id="KW-0560">Oxidoreductase</keyword>
<dbReference type="GO" id="GO:0004497">
    <property type="term" value="F:monooxygenase activity"/>
    <property type="evidence" value="ECO:0007669"/>
    <property type="project" value="UniProtKB-KW"/>
</dbReference>
<dbReference type="Proteomes" id="UP001362999">
    <property type="component" value="Unassembled WGS sequence"/>
</dbReference>
<dbReference type="InterPro" id="IPR001128">
    <property type="entry name" value="Cyt_P450"/>
</dbReference>
<sequence length="487" mass="54429">MASILSNLLLGLVGTGFVIALAKSTYIAFFSPLHRIPGPWYMAMSDFFLATHLMRFHQTPTIHKLIQKYGPVVRVGPNKVVFSNLEAMQSVYVQNKFPKNSGSYSHFRIDGVDHLFSMSDNESHAVRRRAIGSHYTSVVLHFQPQLYQLTLQLVNHLNLIGGRLPVDCLLLLRNYMVDVVVLSTFGFDLGAVQRWSINEPEPIADAIIDFTTCIILESFFPAFIWNALRFFPNARWRSFTGAASILKEFVRCRVNDLQQLGGVETHETITLVQCLLRHTKSLNPDTQLGAVVIPETVVHFIAGSETSAMTLTYMLWQLTRSPEVADKLQKELDEAIPDPHNIPDMAVLRTLPYLNAFIQEGLRLHGAVPPLLERVVPPGPNFQLMGYTIPPGTVIGTQSWSVHRDPEAFPLPEKFDPERWMAKIDSPCTSASHFMPFGLGTRVCVGQPLAQAAIRAVIVALARNFTITADENTTEASMTMVHGFVCF</sequence>
<protein>
    <submittedName>
        <fullName evidence="7">Cytochrome P450</fullName>
    </submittedName>
</protein>